<reference evidence="3" key="1">
    <citation type="journal article" date="2013" name="Nature">
        <title>Pan genome of the phytoplankton Emiliania underpins its global distribution.</title>
        <authorList>
            <person name="Read B.A."/>
            <person name="Kegel J."/>
            <person name="Klute M.J."/>
            <person name="Kuo A."/>
            <person name="Lefebvre S.C."/>
            <person name="Maumus F."/>
            <person name="Mayer C."/>
            <person name="Miller J."/>
            <person name="Monier A."/>
            <person name="Salamov A."/>
            <person name="Young J."/>
            <person name="Aguilar M."/>
            <person name="Claverie J.M."/>
            <person name="Frickenhaus S."/>
            <person name="Gonzalez K."/>
            <person name="Herman E.K."/>
            <person name="Lin Y.C."/>
            <person name="Napier J."/>
            <person name="Ogata H."/>
            <person name="Sarno A.F."/>
            <person name="Shmutz J."/>
            <person name="Schroeder D."/>
            <person name="de Vargas C."/>
            <person name="Verret F."/>
            <person name="von Dassow P."/>
            <person name="Valentin K."/>
            <person name="Van de Peer Y."/>
            <person name="Wheeler G."/>
            <person name="Dacks J.B."/>
            <person name="Delwiche C.F."/>
            <person name="Dyhrman S.T."/>
            <person name="Glockner G."/>
            <person name="John U."/>
            <person name="Richards T."/>
            <person name="Worden A.Z."/>
            <person name="Zhang X."/>
            <person name="Grigoriev I.V."/>
            <person name="Allen A.E."/>
            <person name="Bidle K."/>
            <person name="Borodovsky M."/>
            <person name="Bowler C."/>
            <person name="Brownlee C."/>
            <person name="Cock J.M."/>
            <person name="Elias M."/>
            <person name="Gladyshev V.N."/>
            <person name="Groth M."/>
            <person name="Guda C."/>
            <person name="Hadaegh A."/>
            <person name="Iglesias-Rodriguez M.D."/>
            <person name="Jenkins J."/>
            <person name="Jones B.M."/>
            <person name="Lawson T."/>
            <person name="Leese F."/>
            <person name="Lindquist E."/>
            <person name="Lobanov A."/>
            <person name="Lomsadze A."/>
            <person name="Malik S.B."/>
            <person name="Marsh M.E."/>
            <person name="Mackinder L."/>
            <person name="Mock T."/>
            <person name="Mueller-Roeber B."/>
            <person name="Pagarete A."/>
            <person name="Parker M."/>
            <person name="Probert I."/>
            <person name="Quesneville H."/>
            <person name="Raines C."/>
            <person name="Rensing S.A."/>
            <person name="Riano-Pachon D.M."/>
            <person name="Richier S."/>
            <person name="Rokitta S."/>
            <person name="Shiraiwa Y."/>
            <person name="Soanes D.M."/>
            <person name="van der Giezen M."/>
            <person name="Wahlund T.M."/>
            <person name="Williams B."/>
            <person name="Wilson W."/>
            <person name="Wolfe G."/>
            <person name="Wurch L.L."/>
        </authorList>
    </citation>
    <scope>NUCLEOTIDE SEQUENCE</scope>
</reference>
<evidence type="ECO:0000313" key="3">
    <source>
        <dbReference type="Proteomes" id="UP000013827"/>
    </source>
</evidence>
<keyword evidence="3" id="KW-1185">Reference proteome</keyword>
<accession>A0A0D3JSI1</accession>
<proteinExistence type="predicted"/>
<dbReference type="GeneID" id="17272012"/>
<dbReference type="PaxDb" id="2903-EOD26466"/>
<evidence type="ECO:0000313" key="2">
    <source>
        <dbReference type="EnsemblProtists" id="EOD26466"/>
    </source>
</evidence>
<feature type="region of interest" description="Disordered" evidence="1">
    <location>
        <begin position="321"/>
        <end position="345"/>
    </location>
</feature>
<dbReference type="Proteomes" id="UP000013827">
    <property type="component" value="Unassembled WGS sequence"/>
</dbReference>
<dbReference type="RefSeq" id="XP_005778895.1">
    <property type="nucleotide sequence ID" value="XM_005778838.1"/>
</dbReference>
<dbReference type="EnsemblProtists" id="EOD26466">
    <property type="protein sequence ID" value="EOD26466"/>
    <property type="gene ID" value="EMIHUDRAFT_205513"/>
</dbReference>
<evidence type="ECO:0000256" key="1">
    <source>
        <dbReference type="SAM" id="MobiDB-lite"/>
    </source>
</evidence>
<reference evidence="2" key="2">
    <citation type="submission" date="2024-10" db="UniProtKB">
        <authorList>
            <consortium name="EnsemblProtists"/>
        </authorList>
    </citation>
    <scope>IDENTIFICATION</scope>
</reference>
<dbReference type="KEGG" id="ehx:EMIHUDRAFT_205513"/>
<organism evidence="2 3">
    <name type="scientific">Emiliania huxleyi (strain CCMP1516)</name>
    <dbReference type="NCBI Taxonomy" id="280463"/>
    <lineage>
        <taxon>Eukaryota</taxon>
        <taxon>Haptista</taxon>
        <taxon>Haptophyta</taxon>
        <taxon>Prymnesiophyceae</taxon>
        <taxon>Isochrysidales</taxon>
        <taxon>Noelaerhabdaceae</taxon>
        <taxon>Emiliania</taxon>
    </lineage>
</organism>
<dbReference type="HOGENOM" id="CLU_596465_0_0_1"/>
<dbReference type="AlphaFoldDB" id="A0A0D3JSI1"/>
<name>A0A0D3JSI1_EMIH1</name>
<sequence>MQPAALATSVEQLLICRLKLDALVKEGAWERAARAGDLALALADAPESGLAKCWSSPSGLGELCLVLRSLVRLGMGAGSGHADAEQEQGRSGERLRPLLARVLHSRHASKSTLGEAAAALKQACGHDFDEWCKHALPGQVDCPALGLLHAAVGVVDAAGALTVAAMPTTREAVRDGLARRTEERASALTLVRDLVVASPHGLASLLPVLQTAVYLEEPPVRHLALAAMLDATFALADSPADGAPEAARLQLADAIAWLPTLLHAPSVELQAIAALGLAKLPLHCSVPGRLLPSLQDEPATPEGLVAALAYRYTTVEDAVAEPPAGATGRGKGRARGSNAGARSTSKAEKAWPVLPALQAFFERMSGGDNEAEEKARQSVLANTIAWVLLDDLCSGADAASPVVEPSLRARRCARFLAAHLKEATTLDKVVQLVRLELEHDVAPHALPSSVVIRQWLSSA</sequence>
<protein>
    <submittedName>
        <fullName evidence="2">Uncharacterized protein</fullName>
    </submittedName>
</protein>